<keyword evidence="3" id="KW-1185">Reference proteome</keyword>
<name>A0ABR0E3C8_ZASCE</name>
<evidence type="ECO:0000313" key="2">
    <source>
        <dbReference type="EMBL" id="KAK4495933.1"/>
    </source>
</evidence>
<dbReference type="EMBL" id="JAXOVC010000011">
    <property type="protein sequence ID" value="KAK4495933.1"/>
    <property type="molecule type" value="Genomic_DNA"/>
</dbReference>
<dbReference type="PANTHER" id="PTHR24148">
    <property type="entry name" value="ANKYRIN REPEAT DOMAIN-CONTAINING PROTEIN 39 HOMOLOG-RELATED"/>
    <property type="match status" value="1"/>
</dbReference>
<accession>A0ABR0E3C8</accession>
<gene>
    <name evidence="2" type="ORF">PRZ48_013201</name>
</gene>
<reference evidence="2 3" key="1">
    <citation type="journal article" date="2023" name="G3 (Bethesda)">
        <title>A chromosome-level genome assembly of Zasmidium syzygii isolated from banana leaves.</title>
        <authorList>
            <person name="van Westerhoven A.C."/>
            <person name="Mehrabi R."/>
            <person name="Talebi R."/>
            <person name="Steentjes M.B.F."/>
            <person name="Corcolon B."/>
            <person name="Chong P.A."/>
            <person name="Kema G.H.J."/>
            <person name="Seidl M.F."/>
        </authorList>
    </citation>
    <scope>NUCLEOTIDE SEQUENCE [LARGE SCALE GENOMIC DNA]</scope>
    <source>
        <strain evidence="2 3">P124</strain>
    </source>
</reference>
<protein>
    <recommendedName>
        <fullName evidence="1">Heterokaryon incompatibility domain-containing protein</fullName>
    </recommendedName>
</protein>
<dbReference type="Proteomes" id="UP001305779">
    <property type="component" value="Unassembled WGS sequence"/>
</dbReference>
<evidence type="ECO:0000259" key="1">
    <source>
        <dbReference type="Pfam" id="PF06985"/>
    </source>
</evidence>
<proteinExistence type="predicted"/>
<dbReference type="Pfam" id="PF26639">
    <property type="entry name" value="Het-6_barrel"/>
    <property type="match status" value="1"/>
</dbReference>
<dbReference type="InterPro" id="IPR010730">
    <property type="entry name" value="HET"/>
</dbReference>
<dbReference type="PANTHER" id="PTHR24148:SF64">
    <property type="entry name" value="HETEROKARYON INCOMPATIBILITY DOMAIN-CONTAINING PROTEIN"/>
    <property type="match status" value="1"/>
</dbReference>
<dbReference type="Pfam" id="PF06985">
    <property type="entry name" value="HET"/>
    <property type="match status" value="1"/>
</dbReference>
<sequence>MSCGLCHTTRPRYEYKPLDPETNEIRLLRASPAPFPSPWTKTLRFNVETVQLSNVDTIPSYYAISYVWGPNVRRSKVYLDGQVLVIPHGAERALRGVLKGIRAATLKPLPLWIDAVCIDQHDTKSEKAHQVNMMGDIYSRAESVLIWLGPDDGSAARSMRACQVIADECKKWTDDGRLMEHNESLPARERQALPYMRLPPPPGQQLEGFCSLLKYRWFSRMWVVQEVVLSRKAIFLCGRHHLPWESFAHATRWIRHRTGLWTADSVSDEDFQTLAKVNKIIRLKSGHEDMTMEALLTQAFRFQCTNPLDKVYGLLGMVRAGRDDLEPIVPDYAKSVKEVYTQATWFAFKQELSLDLLNNITPSKDEELDGTLPAVNDPWPSWVPRYDVDKQKSTRAANSSGTNASNDFEAIVSVNPHLPFILQVHGVSLGRIETIRRASPEVIHTNVFEDQGPIYRHFSYLWAPNLTWSPSRIKNLAVSLVSGRYNRDKDNPYQDAESQPETVVDFAAFMLGVKEHCADIAENAELCRLLEDYALKDGDATSYATSVSYYAGKFAHFELPNARFGMGYNSCQEGDEVCILFGARQPFVMRKVGEHHRLLGTVYVAGVMKGEYVQQLEDEGRLMEEDRIYEIA</sequence>
<evidence type="ECO:0000313" key="3">
    <source>
        <dbReference type="Proteomes" id="UP001305779"/>
    </source>
</evidence>
<comment type="caution">
    <text evidence="2">The sequence shown here is derived from an EMBL/GenBank/DDBJ whole genome shotgun (WGS) entry which is preliminary data.</text>
</comment>
<dbReference type="InterPro" id="IPR052895">
    <property type="entry name" value="HetReg/Transcr_Mod"/>
</dbReference>
<organism evidence="2 3">
    <name type="scientific">Zasmidium cellare</name>
    <name type="common">Wine cellar mold</name>
    <name type="synonym">Racodium cellare</name>
    <dbReference type="NCBI Taxonomy" id="395010"/>
    <lineage>
        <taxon>Eukaryota</taxon>
        <taxon>Fungi</taxon>
        <taxon>Dikarya</taxon>
        <taxon>Ascomycota</taxon>
        <taxon>Pezizomycotina</taxon>
        <taxon>Dothideomycetes</taxon>
        <taxon>Dothideomycetidae</taxon>
        <taxon>Mycosphaerellales</taxon>
        <taxon>Mycosphaerellaceae</taxon>
        <taxon>Zasmidium</taxon>
    </lineage>
</organism>
<feature type="domain" description="Heterokaryon incompatibility" evidence="1">
    <location>
        <begin position="61"/>
        <end position="226"/>
    </location>
</feature>